<keyword evidence="1" id="KW-1133">Transmembrane helix</keyword>
<protein>
    <recommendedName>
        <fullName evidence="4">DUF3325 domain-containing protein</fullName>
    </recommendedName>
</protein>
<feature type="transmembrane region" description="Helical" evidence="1">
    <location>
        <begin position="105"/>
        <end position="124"/>
    </location>
</feature>
<evidence type="ECO:0000313" key="2">
    <source>
        <dbReference type="EMBL" id="QXT40647.1"/>
    </source>
</evidence>
<keyword evidence="3" id="KW-1185">Reference proteome</keyword>
<dbReference type="Proteomes" id="UP000825009">
    <property type="component" value="Chromosome"/>
</dbReference>
<dbReference type="AlphaFoldDB" id="A0A8F6TXB3"/>
<dbReference type="RefSeq" id="WP_219003966.1">
    <property type="nucleotide sequence ID" value="NZ_CP079194.1"/>
</dbReference>
<keyword evidence="1" id="KW-0472">Membrane</keyword>
<proteinExistence type="predicted"/>
<feature type="transmembrane region" description="Helical" evidence="1">
    <location>
        <begin position="80"/>
        <end position="99"/>
    </location>
</feature>
<dbReference type="KEGG" id="gce:KYE46_05260"/>
<evidence type="ECO:0000256" key="1">
    <source>
        <dbReference type="SAM" id="Phobius"/>
    </source>
</evidence>
<sequence>MSTASAFALIYATCCALPLAMQIGLAMGAPWGRFANGGRHPGVLPPRWRILAVVQGSLLAAMAWVVLARAGVIAAEVPDGLFWAALGLSILTAIANAISPSRPERLLWAPVTCAMAVSALAVAFL</sequence>
<name>A0A8F6TXB3_9RHOB</name>
<evidence type="ECO:0000313" key="3">
    <source>
        <dbReference type="Proteomes" id="UP000825009"/>
    </source>
</evidence>
<organism evidence="2 3">
    <name type="scientific">Gymnodinialimonas ceratoperidinii</name>
    <dbReference type="NCBI Taxonomy" id="2856823"/>
    <lineage>
        <taxon>Bacteria</taxon>
        <taxon>Pseudomonadati</taxon>
        <taxon>Pseudomonadota</taxon>
        <taxon>Alphaproteobacteria</taxon>
        <taxon>Rhodobacterales</taxon>
        <taxon>Paracoccaceae</taxon>
        <taxon>Gymnodinialimonas</taxon>
    </lineage>
</organism>
<reference evidence="2 3" key="1">
    <citation type="submission" date="2021-07" db="EMBL/GenBank/DDBJ databases">
        <title>A novel Jannaschia species isolated from marine dinoflagellate Ceratoperidinium margalefii.</title>
        <authorList>
            <person name="Jiang Y."/>
            <person name="Li Z."/>
        </authorList>
    </citation>
    <scope>NUCLEOTIDE SEQUENCE [LARGE SCALE GENOMIC DNA]</scope>
    <source>
        <strain evidence="2 3">J12C1-MA-4</strain>
    </source>
</reference>
<feature type="transmembrane region" description="Helical" evidence="1">
    <location>
        <begin position="48"/>
        <end position="68"/>
    </location>
</feature>
<evidence type="ECO:0008006" key="4">
    <source>
        <dbReference type="Google" id="ProtNLM"/>
    </source>
</evidence>
<dbReference type="EMBL" id="CP079194">
    <property type="protein sequence ID" value="QXT40647.1"/>
    <property type="molecule type" value="Genomic_DNA"/>
</dbReference>
<keyword evidence="1" id="KW-0812">Transmembrane</keyword>
<accession>A0A8F6TXB3</accession>
<gene>
    <name evidence="2" type="ORF">KYE46_05260</name>
</gene>